<dbReference type="RefSeq" id="WP_155478007.1">
    <property type="nucleotide sequence ID" value="NZ_WNKU01000045.1"/>
</dbReference>
<dbReference type="Proteomes" id="UP000430670">
    <property type="component" value="Unassembled WGS sequence"/>
</dbReference>
<evidence type="ECO:0000313" key="1">
    <source>
        <dbReference type="EMBL" id="MTV50926.1"/>
    </source>
</evidence>
<dbReference type="EMBL" id="WNKU01000045">
    <property type="protein sequence ID" value="MTV50926.1"/>
    <property type="molecule type" value="Genomic_DNA"/>
</dbReference>
<evidence type="ECO:0008006" key="3">
    <source>
        <dbReference type="Google" id="ProtNLM"/>
    </source>
</evidence>
<comment type="caution">
    <text evidence="1">The sequence shown here is derived from an EMBL/GenBank/DDBJ whole genome shotgun (WGS) entry which is preliminary data.</text>
</comment>
<protein>
    <recommendedName>
        <fullName evidence="3">Amphi-Trp domain-containing protein</fullName>
    </recommendedName>
</protein>
<dbReference type="AlphaFoldDB" id="A0A6I3SQD3"/>
<keyword evidence="2" id="KW-1185">Reference proteome</keyword>
<name>A0A6I3SQD3_HELMO</name>
<gene>
    <name evidence="1" type="ORF">GJ688_18575</name>
</gene>
<organism evidence="1 2">
    <name type="scientific">Heliobacterium mobile</name>
    <name type="common">Heliobacillus mobilis</name>
    <dbReference type="NCBI Taxonomy" id="28064"/>
    <lineage>
        <taxon>Bacteria</taxon>
        <taxon>Bacillati</taxon>
        <taxon>Bacillota</taxon>
        <taxon>Clostridia</taxon>
        <taxon>Eubacteriales</taxon>
        <taxon>Heliobacteriaceae</taxon>
        <taxon>Heliobacterium</taxon>
    </lineage>
</organism>
<reference evidence="1 2" key="1">
    <citation type="submission" date="2019-11" db="EMBL/GenBank/DDBJ databases">
        <title>Whole-genome sequence of a the green, strictly anaerobic photosynthetic bacterium Heliobacillus mobilis DSM 6151.</title>
        <authorList>
            <person name="Kyndt J.A."/>
            <person name="Meyer T.E."/>
        </authorList>
    </citation>
    <scope>NUCLEOTIDE SEQUENCE [LARGE SCALE GENOMIC DNA]</scope>
    <source>
        <strain evidence="1 2">DSM 6151</strain>
    </source>
</reference>
<sequence length="85" mass="10108">MSRAHVVNREQAIDELTQIVEQLKEGAFRVGDTKVEIPEQILYQNKFRKGDHQGMDIRLSWDIIEEEEVVEEDPEDREWHDILPH</sequence>
<accession>A0A6I3SQD3</accession>
<evidence type="ECO:0000313" key="2">
    <source>
        <dbReference type="Proteomes" id="UP000430670"/>
    </source>
</evidence>
<dbReference type="OrthoDB" id="2084051at2"/>
<proteinExistence type="predicted"/>